<dbReference type="InterPro" id="IPR019629">
    <property type="entry name" value="Uncharacterised_HI1736/YgjV"/>
</dbReference>
<accession>A0A1I3XQ37</accession>
<feature type="transmembrane region" description="Helical" evidence="1">
    <location>
        <begin position="106"/>
        <end position="122"/>
    </location>
</feature>
<dbReference type="RefSeq" id="WP_218141250.1">
    <property type="nucleotide sequence ID" value="NZ_BMYN01000008.1"/>
</dbReference>
<dbReference type="EMBL" id="FOSC01000012">
    <property type="protein sequence ID" value="SFK21171.1"/>
    <property type="molecule type" value="Genomic_DNA"/>
</dbReference>
<organism evidence="2 3">
    <name type="scientific">Marinobacter persicus</name>
    <dbReference type="NCBI Taxonomy" id="930118"/>
    <lineage>
        <taxon>Bacteria</taxon>
        <taxon>Pseudomonadati</taxon>
        <taxon>Pseudomonadota</taxon>
        <taxon>Gammaproteobacteria</taxon>
        <taxon>Pseudomonadales</taxon>
        <taxon>Marinobacteraceae</taxon>
        <taxon>Marinobacter</taxon>
    </lineage>
</organism>
<sequence length="196" mass="21455">MTDFFTDMTLAQMLGQIAGLFALGFCIAGFANKNDDRLMVLLISANVAFVLMFAFFQSWTAAALTLLVIVRIELARRFQGNWRLMLGLLAVSGLAAWATWQSITDIFAVLAMTFGTVGMFMLRGIPLRIMLGLAAFSWMLNNIVIGSVGGMLAEAMVLVTNIITIIRLYRLREKFPEVVSGTVVSPDSGQEESAGR</sequence>
<feature type="transmembrane region" description="Helical" evidence="1">
    <location>
        <begin position="12"/>
        <end position="31"/>
    </location>
</feature>
<name>A0A1I3XQ37_9GAMM</name>
<keyword evidence="1" id="KW-0472">Membrane</keyword>
<keyword evidence="1" id="KW-0812">Transmembrane</keyword>
<gene>
    <name evidence="2" type="ORF">SAMN05216429_11261</name>
</gene>
<dbReference type="InterPro" id="IPR026267">
    <property type="entry name" value="YgjV"/>
</dbReference>
<dbReference type="AlphaFoldDB" id="A0A1I3XQ37"/>
<reference evidence="2 3" key="1">
    <citation type="submission" date="2016-10" db="EMBL/GenBank/DDBJ databases">
        <authorList>
            <person name="de Groot N.N."/>
        </authorList>
    </citation>
    <scope>NUCLEOTIDE SEQUENCE [LARGE SCALE GENOMIC DNA]</scope>
    <source>
        <strain evidence="2 3">IBRC-M 10445</strain>
    </source>
</reference>
<feature type="transmembrane region" description="Helical" evidence="1">
    <location>
        <begin position="43"/>
        <end position="70"/>
    </location>
</feature>
<keyword evidence="3" id="KW-1185">Reference proteome</keyword>
<keyword evidence="1" id="KW-1133">Transmembrane helix</keyword>
<proteinExistence type="predicted"/>
<feature type="transmembrane region" description="Helical" evidence="1">
    <location>
        <begin position="82"/>
        <end position="100"/>
    </location>
</feature>
<dbReference type="Pfam" id="PF10688">
    <property type="entry name" value="Imp-YgjV"/>
    <property type="match status" value="1"/>
</dbReference>
<dbReference type="PIRSF" id="PIRSF011443">
    <property type="entry name" value="YgjV"/>
    <property type="match status" value="1"/>
</dbReference>
<protein>
    <submittedName>
        <fullName evidence="2">Inner membrane protein</fullName>
    </submittedName>
</protein>
<evidence type="ECO:0000313" key="3">
    <source>
        <dbReference type="Proteomes" id="UP000199445"/>
    </source>
</evidence>
<evidence type="ECO:0000256" key="1">
    <source>
        <dbReference type="SAM" id="Phobius"/>
    </source>
</evidence>
<dbReference type="Proteomes" id="UP000199445">
    <property type="component" value="Unassembled WGS sequence"/>
</dbReference>
<evidence type="ECO:0000313" key="2">
    <source>
        <dbReference type="EMBL" id="SFK21171.1"/>
    </source>
</evidence>
<feature type="transmembrane region" description="Helical" evidence="1">
    <location>
        <begin position="151"/>
        <end position="169"/>
    </location>
</feature>